<evidence type="ECO:0000256" key="8">
    <source>
        <dbReference type="SAM" id="Phobius"/>
    </source>
</evidence>
<evidence type="ECO:0008006" key="11">
    <source>
        <dbReference type="Google" id="ProtNLM"/>
    </source>
</evidence>
<evidence type="ECO:0000313" key="9">
    <source>
        <dbReference type="EMBL" id="KKS96062.1"/>
    </source>
</evidence>
<feature type="transmembrane region" description="Helical" evidence="8">
    <location>
        <begin position="234"/>
        <end position="260"/>
    </location>
</feature>
<dbReference type="Pfam" id="PF01594">
    <property type="entry name" value="AI-2E_transport"/>
    <property type="match status" value="1"/>
</dbReference>
<organism evidence="9 10">
    <name type="scientific">Candidatus Gottesmanbacteria bacterium GW2011_GWA2_43_14</name>
    <dbReference type="NCBI Taxonomy" id="1618443"/>
    <lineage>
        <taxon>Bacteria</taxon>
        <taxon>Candidatus Gottesmaniibacteriota</taxon>
    </lineage>
</organism>
<keyword evidence="5 8" id="KW-0812">Transmembrane</keyword>
<feature type="transmembrane region" description="Helical" evidence="8">
    <location>
        <begin position="61"/>
        <end position="82"/>
    </location>
</feature>
<dbReference type="STRING" id="1618443.UV73_C0012G0090"/>
<protein>
    <recommendedName>
        <fullName evidence="11">Permease</fullName>
    </recommendedName>
</protein>
<dbReference type="InterPro" id="IPR002549">
    <property type="entry name" value="AI-2E-like"/>
</dbReference>
<evidence type="ECO:0000256" key="6">
    <source>
        <dbReference type="ARBA" id="ARBA00022989"/>
    </source>
</evidence>
<evidence type="ECO:0000256" key="5">
    <source>
        <dbReference type="ARBA" id="ARBA00022692"/>
    </source>
</evidence>
<evidence type="ECO:0000256" key="1">
    <source>
        <dbReference type="ARBA" id="ARBA00004651"/>
    </source>
</evidence>
<dbReference type="PANTHER" id="PTHR21716:SF53">
    <property type="entry name" value="PERMEASE PERM-RELATED"/>
    <property type="match status" value="1"/>
</dbReference>
<feature type="transmembrane region" description="Helical" evidence="8">
    <location>
        <begin position="7"/>
        <end position="25"/>
    </location>
</feature>
<evidence type="ECO:0000256" key="3">
    <source>
        <dbReference type="ARBA" id="ARBA00022448"/>
    </source>
</evidence>
<sequence length="300" mass="33171">MPKKVEISHRTIIFTTVFLLSLWFLVQVSEIIFWLFISFILMSAFKPTVDYLEGKRFPRILAILVIYVFLILVLVFVGSTIIPPLVTQTIGLIERLPGYLRTVLPFLTIDPGVVTQQIAPIGQNLVKLSLGIFNNLVAFFTIIVITFYLLLERKNLNSYLTFLLGDTTGSNVSGVIRKVEERLGAWVRGQVTLLFVVGILTYIGLAILGIPYALPLAILAALLEIVPNIGPVLASIPAIIVSFAVSSLHPMFTIIMYIIIQQLENQLIVPQVMRRVVGLPPLVTIVAILIGVKLAGIRGV</sequence>
<comment type="subcellular location">
    <subcellularLocation>
        <location evidence="1">Cell membrane</location>
        <topology evidence="1">Multi-pass membrane protein</topology>
    </subcellularLocation>
</comment>
<dbReference type="Proteomes" id="UP000034894">
    <property type="component" value="Unassembled WGS sequence"/>
</dbReference>
<dbReference type="AlphaFoldDB" id="A0A0G1DEM1"/>
<gene>
    <name evidence="9" type="ORF">UV73_C0012G0090</name>
</gene>
<keyword evidence="3" id="KW-0813">Transport</keyword>
<accession>A0A0G1DEM1</accession>
<evidence type="ECO:0000313" key="10">
    <source>
        <dbReference type="Proteomes" id="UP000034894"/>
    </source>
</evidence>
<dbReference type="PANTHER" id="PTHR21716">
    <property type="entry name" value="TRANSMEMBRANE PROTEIN"/>
    <property type="match status" value="1"/>
</dbReference>
<feature type="transmembrane region" description="Helical" evidence="8">
    <location>
        <begin position="132"/>
        <end position="151"/>
    </location>
</feature>
<feature type="transmembrane region" description="Helical" evidence="8">
    <location>
        <begin position="272"/>
        <end position="292"/>
    </location>
</feature>
<comment type="similarity">
    <text evidence="2">Belongs to the autoinducer-2 exporter (AI-2E) (TC 2.A.86) family.</text>
</comment>
<feature type="transmembrane region" description="Helical" evidence="8">
    <location>
        <begin position="191"/>
        <end position="214"/>
    </location>
</feature>
<feature type="transmembrane region" description="Helical" evidence="8">
    <location>
        <begin position="31"/>
        <end position="49"/>
    </location>
</feature>
<evidence type="ECO:0000256" key="2">
    <source>
        <dbReference type="ARBA" id="ARBA00009773"/>
    </source>
</evidence>
<dbReference type="GO" id="GO:0005886">
    <property type="term" value="C:plasma membrane"/>
    <property type="evidence" value="ECO:0007669"/>
    <property type="project" value="UniProtKB-SubCell"/>
</dbReference>
<keyword evidence="4" id="KW-1003">Cell membrane</keyword>
<keyword evidence="6 8" id="KW-1133">Transmembrane helix</keyword>
<dbReference type="GO" id="GO:0055085">
    <property type="term" value="P:transmembrane transport"/>
    <property type="evidence" value="ECO:0007669"/>
    <property type="project" value="TreeGrafter"/>
</dbReference>
<comment type="caution">
    <text evidence="9">The sequence shown here is derived from an EMBL/GenBank/DDBJ whole genome shotgun (WGS) entry which is preliminary data.</text>
</comment>
<keyword evidence="7 8" id="KW-0472">Membrane</keyword>
<name>A0A0G1DEM1_9BACT</name>
<proteinExistence type="inferred from homology"/>
<reference evidence="9 10" key="1">
    <citation type="journal article" date="2015" name="Nature">
        <title>rRNA introns, odd ribosomes, and small enigmatic genomes across a large radiation of phyla.</title>
        <authorList>
            <person name="Brown C.T."/>
            <person name="Hug L.A."/>
            <person name="Thomas B.C."/>
            <person name="Sharon I."/>
            <person name="Castelle C.J."/>
            <person name="Singh A."/>
            <person name="Wilkins M.J."/>
            <person name="Williams K.H."/>
            <person name="Banfield J.F."/>
        </authorList>
    </citation>
    <scope>NUCLEOTIDE SEQUENCE [LARGE SCALE GENOMIC DNA]</scope>
</reference>
<dbReference type="EMBL" id="LCFP01000012">
    <property type="protein sequence ID" value="KKS96062.1"/>
    <property type="molecule type" value="Genomic_DNA"/>
</dbReference>
<evidence type="ECO:0000256" key="4">
    <source>
        <dbReference type="ARBA" id="ARBA00022475"/>
    </source>
</evidence>
<evidence type="ECO:0000256" key="7">
    <source>
        <dbReference type="ARBA" id="ARBA00023136"/>
    </source>
</evidence>